<name>A0A5J4SXP0_9ZZZZ</name>
<keyword evidence="1" id="KW-0175">Coiled coil</keyword>
<sequence>MTEDEKKLLSIFEARLRHLLFLHDELKNENVRLNQSLREEKEKYEKILADYKKLEANYTNTKIAATINQTVKDVRETKLRLSKLVREVDKCIALLNE</sequence>
<proteinExistence type="predicted"/>
<gene>
    <name evidence="2" type="ORF">EZS27_002628</name>
    <name evidence="3" type="ORF">EZS27_002664</name>
</gene>
<feature type="coiled-coil region" evidence="1">
    <location>
        <begin position="23"/>
        <end position="57"/>
    </location>
</feature>
<dbReference type="AlphaFoldDB" id="A0A5J4SXP0"/>
<comment type="caution">
    <text evidence="3">The sequence shown here is derived from an EMBL/GenBank/DDBJ whole genome shotgun (WGS) entry which is preliminary data.</text>
</comment>
<dbReference type="EMBL" id="SNRY01000036">
    <property type="protein sequence ID" value="KAA6349975.1"/>
    <property type="molecule type" value="Genomic_DNA"/>
</dbReference>
<organism evidence="3">
    <name type="scientific">termite gut metagenome</name>
    <dbReference type="NCBI Taxonomy" id="433724"/>
    <lineage>
        <taxon>unclassified sequences</taxon>
        <taxon>metagenomes</taxon>
        <taxon>organismal metagenomes</taxon>
    </lineage>
</organism>
<accession>A0A5J4SXP0</accession>
<evidence type="ECO:0000313" key="3">
    <source>
        <dbReference type="EMBL" id="KAA6349975.1"/>
    </source>
</evidence>
<protein>
    <submittedName>
        <fullName evidence="3">Uncharacterized protein</fullName>
    </submittedName>
</protein>
<reference evidence="3" key="1">
    <citation type="submission" date="2019-03" db="EMBL/GenBank/DDBJ databases">
        <title>Single cell metagenomics reveals metabolic interactions within the superorganism composed of flagellate Streblomastix strix and complex community of Bacteroidetes bacteria on its surface.</title>
        <authorList>
            <person name="Treitli S.C."/>
            <person name="Kolisko M."/>
            <person name="Husnik F."/>
            <person name="Keeling P."/>
            <person name="Hampl V."/>
        </authorList>
    </citation>
    <scope>NUCLEOTIDE SEQUENCE</scope>
    <source>
        <strain evidence="3">STM</strain>
    </source>
</reference>
<dbReference type="EMBL" id="SNRY01000036">
    <property type="protein sequence ID" value="KAA6349939.1"/>
    <property type="molecule type" value="Genomic_DNA"/>
</dbReference>
<evidence type="ECO:0000313" key="2">
    <source>
        <dbReference type="EMBL" id="KAA6349939.1"/>
    </source>
</evidence>
<evidence type="ECO:0000256" key="1">
    <source>
        <dbReference type="SAM" id="Coils"/>
    </source>
</evidence>